<dbReference type="EMBL" id="UINC01017510">
    <property type="protein sequence ID" value="SVA72661.1"/>
    <property type="molecule type" value="Genomic_DNA"/>
</dbReference>
<reference evidence="2" key="1">
    <citation type="submission" date="2018-05" db="EMBL/GenBank/DDBJ databases">
        <authorList>
            <person name="Lanie J.A."/>
            <person name="Ng W.-L."/>
            <person name="Kazmierczak K.M."/>
            <person name="Andrzejewski T.M."/>
            <person name="Davidsen T.M."/>
            <person name="Wayne K.J."/>
            <person name="Tettelin H."/>
            <person name="Glass J.I."/>
            <person name="Rusch D."/>
            <person name="Podicherti R."/>
            <person name="Tsui H.-C.T."/>
            <person name="Winkler M.E."/>
        </authorList>
    </citation>
    <scope>NUCLEOTIDE SEQUENCE</scope>
</reference>
<name>A0A381Y7S5_9ZZZZ</name>
<dbReference type="AlphaFoldDB" id="A0A381Y7S5"/>
<accession>A0A381Y7S5</accession>
<protein>
    <recommendedName>
        <fullName evidence="1">VWFA domain-containing protein</fullName>
    </recommendedName>
</protein>
<evidence type="ECO:0000313" key="2">
    <source>
        <dbReference type="EMBL" id="SVA72661.1"/>
    </source>
</evidence>
<feature type="domain" description="VWFA" evidence="1">
    <location>
        <begin position="88"/>
        <end position="176"/>
    </location>
</feature>
<dbReference type="SUPFAM" id="SSF53300">
    <property type="entry name" value="vWA-like"/>
    <property type="match status" value="1"/>
</dbReference>
<dbReference type="InterPro" id="IPR002035">
    <property type="entry name" value="VWF_A"/>
</dbReference>
<dbReference type="Gene3D" id="3.40.50.410">
    <property type="entry name" value="von Willebrand factor, type A domain"/>
    <property type="match status" value="1"/>
</dbReference>
<gene>
    <name evidence="2" type="ORF">METZ01_LOCUS125515</name>
</gene>
<sequence length="326" mass="35090">MANDTRIPIRSFIGLILVLAVSVAWPGANRGAVSAQEEVLREMFVRVRDAATQTPVTDMRPDEFVASIDDVDCEIVSAELVATRMQLALLLDDSGAMRNYHSHFLAAMPAFLEALPEGSDVSLITMADRPHILLDFTTDMARVEATLEDYFPRPSSGAAVIDTIHRTADNLLKENREDGPDEGQGVPEGELFRPVIAMIGSDAGDVSQGNNETKVNNLFPKLRALGATVHWLILENNHTGLQHNMAEFFTEATGGWSGRVPAPSPLAAETVSLMGAIIAQQWAPMANQYRVTFKVPPGADPDAGVSAGVRRGGVAVKVSLDGRHIG</sequence>
<organism evidence="2">
    <name type="scientific">marine metagenome</name>
    <dbReference type="NCBI Taxonomy" id="408172"/>
    <lineage>
        <taxon>unclassified sequences</taxon>
        <taxon>metagenomes</taxon>
        <taxon>ecological metagenomes</taxon>
    </lineage>
</organism>
<proteinExistence type="predicted"/>
<evidence type="ECO:0000259" key="1">
    <source>
        <dbReference type="Pfam" id="PF13519"/>
    </source>
</evidence>
<dbReference type="Pfam" id="PF13519">
    <property type="entry name" value="VWA_2"/>
    <property type="match status" value="1"/>
</dbReference>
<dbReference type="InterPro" id="IPR036465">
    <property type="entry name" value="vWFA_dom_sf"/>
</dbReference>